<dbReference type="Proteomes" id="UP000295781">
    <property type="component" value="Chromosome"/>
</dbReference>
<organism evidence="2 3">
    <name type="scientific">Sorangium cellulosum</name>
    <name type="common">Polyangium cellulosum</name>
    <dbReference type="NCBI Taxonomy" id="56"/>
    <lineage>
        <taxon>Bacteria</taxon>
        <taxon>Pseudomonadati</taxon>
        <taxon>Myxococcota</taxon>
        <taxon>Polyangia</taxon>
        <taxon>Polyangiales</taxon>
        <taxon>Polyangiaceae</taxon>
        <taxon>Sorangium</taxon>
    </lineage>
</organism>
<proteinExistence type="predicted"/>
<name>A0A4P2Q949_SORCE</name>
<gene>
    <name evidence="2" type="ORF">SOCEGT47_063330</name>
</gene>
<dbReference type="OrthoDB" id="9783727at2"/>
<protein>
    <recommendedName>
        <fullName evidence="1">DUF6194 domain-containing protein</fullName>
    </recommendedName>
</protein>
<accession>A0A4P2Q949</accession>
<dbReference type="RefSeq" id="WP_129352937.1">
    <property type="nucleotide sequence ID" value="NZ_CP012670.1"/>
</dbReference>
<feature type="domain" description="DUF6194" evidence="1">
    <location>
        <begin position="1"/>
        <end position="160"/>
    </location>
</feature>
<evidence type="ECO:0000313" key="2">
    <source>
        <dbReference type="EMBL" id="AUX25781.1"/>
    </source>
</evidence>
<dbReference type="Pfam" id="PF19694">
    <property type="entry name" value="DUF6194"/>
    <property type="match status" value="1"/>
</dbReference>
<evidence type="ECO:0000313" key="3">
    <source>
        <dbReference type="Proteomes" id="UP000295781"/>
    </source>
</evidence>
<reference evidence="2 3" key="1">
    <citation type="submission" date="2015-09" db="EMBL/GenBank/DDBJ databases">
        <title>Sorangium comparison.</title>
        <authorList>
            <person name="Zaburannyi N."/>
            <person name="Bunk B."/>
            <person name="Overmann J."/>
            <person name="Mueller R."/>
        </authorList>
    </citation>
    <scope>NUCLEOTIDE SEQUENCE [LARGE SCALE GENOMIC DNA]</scope>
    <source>
        <strain evidence="2 3">So ceGT47</strain>
    </source>
</reference>
<sequence>MDEATIIRYIADTFAGVDVVRPAPGEAPEIAVGDTFFIHDPDRDLEPRQRFPFATLVTKDYGDFDRASNLDRPGVFRLNIGVSKETYRALFGPQPSPPGPSGAVSTGHDFTALDRIMPHPVHAPQSWVCVLNPSEATFEAVRPLLADAYDLAVGRRTRARAAREP</sequence>
<dbReference type="EMBL" id="CP012670">
    <property type="protein sequence ID" value="AUX25781.1"/>
    <property type="molecule type" value="Genomic_DNA"/>
</dbReference>
<dbReference type="InterPro" id="IPR045676">
    <property type="entry name" value="DUF6194"/>
</dbReference>
<dbReference type="AlphaFoldDB" id="A0A4P2Q949"/>
<evidence type="ECO:0000259" key="1">
    <source>
        <dbReference type="Pfam" id="PF19694"/>
    </source>
</evidence>